<keyword evidence="2" id="KW-1185">Reference proteome</keyword>
<proteinExistence type="predicted"/>
<name>A0A840Z1P6_9SPHN</name>
<sequence length="68" mass="7590">MTKALESFTITPAGEDYLLQIEDEDGETIDLAVSVDQLDLMMEEIERNLDAEDDAEIAIDADDEPEDN</sequence>
<dbReference type="Proteomes" id="UP000554342">
    <property type="component" value="Unassembled WGS sequence"/>
</dbReference>
<comment type="caution">
    <text evidence="1">The sequence shown here is derived from an EMBL/GenBank/DDBJ whole genome shotgun (WGS) entry which is preliminary data.</text>
</comment>
<gene>
    <name evidence="1" type="ORF">FHR23_002584</name>
</gene>
<dbReference type="AlphaFoldDB" id="A0A840Z1P6"/>
<dbReference type="EMBL" id="JACIJI010000005">
    <property type="protein sequence ID" value="MBB5719636.1"/>
    <property type="molecule type" value="Genomic_DNA"/>
</dbReference>
<protein>
    <submittedName>
        <fullName evidence="1">Uncharacterized protein</fullName>
    </submittedName>
</protein>
<evidence type="ECO:0000313" key="2">
    <source>
        <dbReference type="Proteomes" id="UP000554342"/>
    </source>
</evidence>
<evidence type="ECO:0000313" key="1">
    <source>
        <dbReference type="EMBL" id="MBB5719636.1"/>
    </source>
</evidence>
<organism evidence="1 2">
    <name type="scientific">Stakelama sediminis</name>
    <dbReference type="NCBI Taxonomy" id="463200"/>
    <lineage>
        <taxon>Bacteria</taxon>
        <taxon>Pseudomonadati</taxon>
        <taxon>Pseudomonadota</taxon>
        <taxon>Alphaproteobacteria</taxon>
        <taxon>Sphingomonadales</taxon>
        <taxon>Sphingomonadaceae</taxon>
        <taxon>Stakelama</taxon>
    </lineage>
</organism>
<reference evidence="1 2" key="1">
    <citation type="submission" date="2020-08" db="EMBL/GenBank/DDBJ databases">
        <title>Genomic Encyclopedia of Type Strains, Phase IV (KMG-IV): sequencing the most valuable type-strain genomes for metagenomic binning, comparative biology and taxonomic classification.</title>
        <authorList>
            <person name="Goeker M."/>
        </authorList>
    </citation>
    <scope>NUCLEOTIDE SEQUENCE [LARGE SCALE GENOMIC DNA]</scope>
    <source>
        <strain evidence="1 2">DSM 27203</strain>
    </source>
</reference>
<dbReference type="RefSeq" id="WP_184004624.1">
    <property type="nucleotide sequence ID" value="NZ_BAABIF010000030.1"/>
</dbReference>
<accession>A0A840Z1P6</accession>